<dbReference type="Pfam" id="PF23713">
    <property type="entry name" value="WHD_Egal"/>
    <property type="match status" value="3"/>
</dbReference>
<feature type="domain" description="Egal-1 winged helix" evidence="2">
    <location>
        <begin position="100"/>
        <end position="166"/>
    </location>
</feature>
<sequence>MDSSEYEMVRNNTLLFFFEKLLAKEGPRTLHDLSCQFGAKGFTKEMRQIAGGSQSGLKKFLTQYPSLFTVEGDHVHVNAFNSAPSNSEDGDRSKRDYAKEAVDYFVNKLLQYGAGTEVPIKSLLGHRSQASPEVRHISGQHVKEFHDFLCRYPEAFIVKEDTVMLKQWEGREPQPFHEIEEPHVDQKIIDRLYLFFAKAVENKGPQLVDQLFQHAVRNLPEESYHHIFQTSQDLATVLKMRSDMFHVQSNLVTLVNPKIKTESSIEAHQTEDQNQANNNTISGNNVNNNQIGTGNLVPLSPLPTPPSANVQNQTLKQRVNSLVMKTLADNSEKDRNIVAASLPSTVTTSTASPTLSAQSVEAYKTKVLQSTRVILNVKESLQVIDDIFSGVKPGRPTVAVSMDCEGINLGTKGQLTSIQLGLMTGQAFIFDLVTCPSLVTAGGLQRLLESPDVVKVSPHLYLLLDSIGRCW</sequence>
<proteinExistence type="predicted"/>
<gene>
    <name evidence="3" type="ORF">KUF71_011387</name>
</gene>
<dbReference type="PANTHER" id="PTHR46814">
    <property type="entry name" value="EGALITARIAN, ISOFORM B"/>
    <property type="match status" value="1"/>
</dbReference>
<dbReference type="Proteomes" id="UP001219518">
    <property type="component" value="Unassembled WGS sequence"/>
</dbReference>
<dbReference type="EMBL" id="JAHWGI010001434">
    <property type="protein sequence ID" value="KAK3932059.1"/>
    <property type="molecule type" value="Genomic_DNA"/>
</dbReference>
<feature type="region of interest" description="Disordered" evidence="1">
    <location>
        <begin position="264"/>
        <end position="310"/>
    </location>
</feature>
<evidence type="ECO:0000313" key="3">
    <source>
        <dbReference type="EMBL" id="KAK3932059.1"/>
    </source>
</evidence>
<feature type="compositionally biased region" description="Low complexity" evidence="1">
    <location>
        <begin position="277"/>
        <end position="299"/>
    </location>
</feature>
<evidence type="ECO:0000259" key="2">
    <source>
        <dbReference type="Pfam" id="PF23713"/>
    </source>
</evidence>
<reference evidence="3" key="1">
    <citation type="submission" date="2021-07" db="EMBL/GenBank/DDBJ databases">
        <authorList>
            <person name="Catto M.A."/>
            <person name="Jacobson A."/>
            <person name="Kennedy G."/>
            <person name="Labadie P."/>
            <person name="Hunt B.G."/>
            <person name="Srinivasan R."/>
        </authorList>
    </citation>
    <scope>NUCLEOTIDE SEQUENCE</scope>
    <source>
        <strain evidence="3">PL_HMW_Pooled</strain>
        <tissue evidence="3">Head</tissue>
    </source>
</reference>
<dbReference type="InterPro" id="IPR036397">
    <property type="entry name" value="RNaseH_sf"/>
</dbReference>
<reference evidence="3" key="2">
    <citation type="journal article" date="2023" name="BMC Genomics">
        <title>Pest status, molecular evolution, and epigenetic factors derived from the genome assembly of Frankliniella fusca, a thysanopteran phytovirus vector.</title>
        <authorList>
            <person name="Catto M.A."/>
            <person name="Labadie P.E."/>
            <person name="Jacobson A.L."/>
            <person name="Kennedy G.G."/>
            <person name="Srinivasan R."/>
            <person name="Hunt B.G."/>
        </authorList>
    </citation>
    <scope>NUCLEOTIDE SEQUENCE</scope>
    <source>
        <strain evidence="3">PL_HMW_Pooled</strain>
    </source>
</reference>
<keyword evidence="4" id="KW-1185">Reference proteome</keyword>
<dbReference type="AlphaFoldDB" id="A0AAE1LVC3"/>
<dbReference type="Gene3D" id="3.30.420.10">
    <property type="entry name" value="Ribonuclease H-like superfamily/Ribonuclease H"/>
    <property type="match status" value="1"/>
</dbReference>
<comment type="caution">
    <text evidence="3">The sequence shown here is derived from an EMBL/GenBank/DDBJ whole genome shotgun (WGS) entry which is preliminary data.</text>
</comment>
<evidence type="ECO:0000313" key="4">
    <source>
        <dbReference type="Proteomes" id="UP001219518"/>
    </source>
</evidence>
<protein>
    <submittedName>
        <fullName evidence="3">Egalitarian protein-like protein</fullName>
    </submittedName>
</protein>
<name>A0AAE1LVC3_9NEOP</name>
<dbReference type="PANTHER" id="PTHR46814:SF1">
    <property type="entry name" value="EGALITARIAN, ISOFORM B"/>
    <property type="match status" value="1"/>
</dbReference>
<feature type="domain" description="Egal-1 winged helix" evidence="2">
    <location>
        <begin position="193"/>
        <end position="256"/>
    </location>
</feature>
<evidence type="ECO:0000256" key="1">
    <source>
        <dbReference type="SAM" id="MobiDB-lite"/>
    </source>
</evidence>
<accession>A0AAE1LVC3</accession>
<dbReference type="InterPro" id="IPR056589">
    <property type="entry name" value="WH_Egal-1"/>
</dbReference>
<dbReference type="GO" id="GO:0003676">
    <property type="term" value="F:nucleic acid binding"/>
    <property type="evidence" value="ECO:0007669"/>
    <property type="project" value="InterPro"/>
</dbReference>
<feature type="domain" description="Egal-1 winged helix" evidence="2">
    <location>
        <begin position="12"/>
        <end position="78"/>
    </location>
</feature>
<organism evidence="3 4">
    <name type="scientific">Frankliniella fusca</name>
    <dbReference type="NCBI Taxonomy" id="407009"/>
    <lineage>
        <taxon>Eukaryota</taxon>
        <taxon>Metazoa</taxon>
        <taxon>Ecdysozoa</taxon>
        <taxon>Arthropoda</taxon>
        <taxon>Hexapoda</taxon>
        <taxon>Insecta</taxon>
        <taxon>Pterygota</taxon>
        <taxon>Neoptera</taxon>
        <taxon>Paraneoptera</taxon>
        <taxon>Thysanoptera</taxon>
        <taxon>Terebrantia</taxon>
        <taxon>Thripoidea</taxon>
        <taxon>Thripidae</taxon>
        <taxon>Frankliniella</taxon>
    </lineage>
</organism>